<comment type="caution">
    <text evidence="2">The sequence shown here is derived from an EMBL/GenBank/DDBJ whole genome shotgun (WGS) entry which is preliminary data.</text>
</comment>
<keyword evidence="2" id="KW-0378">Hydrolase</keyword>
<protein>
    <submittedName>
        <fullName evidence="2">Alpha/beta hydrolase</fullName>
    </submittedName>
</protein>
<sequence>MTQTHTTITDTHQIQTSQGRLHAQSWSLSPAGADRQTPIILLHDSLGCIPLWRDFPEKLALATGHPVIAYDRLGFGRSDPHPGTLTADFIAQEAVQIMPQIFTALDIDRFIACGHSVGGAMAVQAAAQFPDTCKALITMGAQVFVEELTLSGIRQAKLDFAKPENLSRLDKYHGNKSRWVVDAWTDTWLSREFSQWHVRNELAQIRCPKLAIHGDNDPYGSVEHAHVIAAGYGRVKILNGIGHVPYREYEARTLGLIKTFISEVDK</sequence>
<dbReference type="PANTHER" id="PTHR43798:SF33">
    <property type="entry name" value="HYDROLASE, PUTATIVE (AFU_ORTHOLOGUE AFUA_2G14860)-RELATED"/>
    <property type="match status" value="1"/>
</dbReference>
<dbReference type="Pfam" id="PF00561">
    <property type="entry name" value="Abhydrolase_1"/>
    <property type="match status" value="1"/>
</dbReference>
<feature type="domain" description="AB hydrolase-1" evidence="1">
    <location>
        <begin position="38"/>
        <end position="154"/>
    </location>
</feature>
<dbReference type="PANTHER" id="PTHR43798">
    <property type="entry name" value="MONOACYLGLYCEROL LIPASE"/>
    <property type="match status" value="1"/>
</dbReference>
<evidence type="ECO:0000313" key="2">
    <source>
        <dbReference type="EMBL" id="HBP29599.1"/>
    </source>
</evidence>
<dbReference type="Proteomes" id="UP000264036">
    <property type="component" value="Unassembled WGS sequence"/>
</dbReference>
<organism evidence="2 3">
    <name type="scientific">Advenella kashmirensis</name>
    <dbReference type="NCBI Taxonomy" id="310575"/>
    <lineage>
        <taxon>Bacteria</taxon>
        <taxon>Pseudomonadati</taxon>
        <taxon>Pseudomonadota</taxon>
        <taxon>Betaproteobacteria</taxon>
        <taxon>Burkholderiales</taxon>
        <taxon>Alcaligenaceae</taxon>
    </lineage>
</organism>
<dbReference type="Gene3D" id="3.40.50.1820">
    <property type="entry name" value="alpha/beta hydrolase"/>
    <property type="match status" value="1"/>
</dbReference>
<proteinExistence type="predicted"/>
<dbReference type="AlphaFoldDB" id="A0A356LFJ6"/>
<name>A0A356LFJ6_9BURK</name>
<reference evidence="2 3" key="1">
    <citation type="journal article" date="2018" name="Nat. Biotechnol.">
        <title>A standardized bacterial taxonomy based on genome phylogeny substantially revises the tree of life.</title>
        <authorList>
            <person name="Parks D.H."/>
            <person name="Chuvochina M."/>
            <person name="Waite D.W."/>
            <person name="Rinke C."/>
            <person name="Skarshewski A."/>
            <person name="Chaumeil P.A."/>
            <person name="Hugenholtz P."/>
        </authorList>
    </citation>
    <scope>NUCLEOTIDE SEQUENCE [LARGE SCALE GENOMIC DNA]</scope>
    <source>
        <strain evidence="2">UBA10707</strain>
    </source>
</reference>
<dbReference type="InterPro" id="IPR029058">
    <property type="entry name" value="AB_hydrolase_fold"/>
</dbReference>
<dbReference type="EMBL" id="DOEK01000025">
    <property type="protein sequence ID" value="HBP29599.1"/>
    <property type="molecule type" value="Genomic_DNA"/>
</dbReference>
<evidence type="ECO:0000313" key="3">
    <source>
        <dbReference type="Proteomes" id="UP000264036"/>
    </source>
</evidence>
<dbReference type="InterPro" id="IPR000073">
    <property type="entry name" value="AB_hydrolase_1"/>
</dbReference>
<dbReference type="GO" id="GO:0016020">
    <property type="term" value="C:membrane"/>
    <property type="evidence" value="ECO:0007669"/>
    <property type="project" value="TreeGrafter"/>
</dbReference>
<dbReference type="PRINTS" id="PR00111">
    <property type="entry name" value="ABHYDROLASE"/>
</dbReference>
<dbReference type="InterPro" id="IPR050266">
    <property type="entry name" value="AB_hydrolase_sf"/>
</dbReference>
<dbReference type="GO" id="GO:0016787">
    <property type="term" value="F:hydrolase activity"/>
    <property type="evidence" value="ECO:0007669"/>
    <property type="project" value="UniProtKB-KW"/>
</dbReference>
<dbReference type="SUPFAM" id="SSF53474">
    <property type="entry name" value="alpha/beta-Hydrolases"/>
    <property type="match status" value="1"/>
</dbReference>
<evidence type="ECO:0000259" key="1">
    <source>
        <dbReference type="Pfam" id="PF00561"/>
    </source>
</evidence>
<gene>
    <name evidence="2" type="ORF">DD666_09315</name>
</gene>
<accession>A0A356LFJ6</accession>